<keyword evidence="3" id="KW-0067">ATP-binding</keyword>
<dbReference type="Gene3D" id="3.30.450.90">
    <property type="match status" value="1"/>
</dbReference>
<dbReference type="InterPro" id="IPR027417">
    <property type="entry name" value="P-loop_NTPase"/>
</dbReference>
<dbReference type="SUPFAM" id="SSF160246">
    <property type="entry name" value="EspE N-terminal domain-like"/>
    <property type="match status" value="1"/>
</dbReference>
<dbReference type="Pfam" id="PF00437">
    <property type="entry name" value="T2SSE"/>
    <property type="match status" value="1"/>
</dbReference>
<keyword evidence="2" id="KW-0547">Nucleotide-binding</keyword>
<dbReference type="RefSeq" id="WP_134427385.1">
    <property type="nucleotide sequence ID" value="NZ_SOGQ01000012.1"/>
</dbReference>
<dbReference type="InterPro" id="IPR007831">
    <property type="entry name" value="T2SS_GspE_N"/>
</dbReference>
<gene>
    <name evidence="5" type="ORF">E3T28_01865</name>
</gene>
<evidence type="ECO:0000256" key="3">
    <source>
        <dbReference type="ARBA" id="ARBA00022840"/>
    </source>
</evidence>
<protein>
    <submittedName>
        <fullName evidence="5">Type II secretion system protein GspE</fullName>
    </submittedName>
</protein>
<dbReference type="Gene3D" id="3.30.300.160">
    <property type="entry name" value="Type II secretion system, protein E, N-terminal domain"/>
    <property type="match status" value="1"/>
</dbReference>
<sequence>MASLTEILILHGLLPIEELDHLMAGDPADESAVRALVAKGVITEVQFAKARAQQANLPFVELIDYPVDRLAVSLVPVAVCKRHEVLPIAVDDGRLILAMVDPGNVFAVDDVREASRMRVTQVVAERADLLAAITRYHRADDELSDLTSTLEEENAAAESTSFGVSDSIDDDAPIVRFVNLLVSQAIQDLASDIHIEPGEHNLRVRYRIDGVLHEMQTAPKSIQNGVISRLKIMSDIDIAERRKPQDGRMTVRHAGRQIDLRVATLPTVWGEKVVMRILDNSNTTLDVRALALLEHNFEAYKTSYSKPYGMILITGPTGSGKSTTLYTTLGAVARPEINVITVEDPVEYRMAGINQVQVNPKAGLTFASALRSILRSDPDVVLLGEIRDHETAQIAIEASLTGHLVLSTLHTNDAPSAITRLTEMGIEPFLVGSALDCVVAQRLARRLCDKCKTPSALTADYLTRLRFSFDLERPLPTIFEAVGCTQCSKTGYRGRIAVHEVMTVTEEIERLAVARASSAEIGRVAREHGMITLREDGWAKAQMGLTSIEEILRVVA</sequence>
<evidence type="ECO:0000256" key="1">
    <source>
        <dbReference type="ARBA" id="ARBA00006611"/>
    </source>
</evidence>
<dbReference type="PROSITE" id="PS00662">
    <property type="entry name" value="T2SP_E"/>
    <property type="match status" value="1"/>
</dbReference>
<organism evidence="5 6">
    <name type="scientific">Cryobacterium sinapicolor</name>
    <dbReference type="NCBI Taxonomy" id="1259236"/>
    <lineage>
        <taxon>Bacteria</taxon>
        <taxon>Bacillati</taxon>
        <taxon>Actinomycetota</taxon>
        <taxon>Actinomycetes</taxon>
        <taxon>Micrococcales</taxon>
        <taxon>Microbacteriaceae</taxon>
        <taxon>Cryobacterium</taxon>
    </lineage>
</organism>
<dbReference type="PANTHER" id="PTHR30258">
    <property type="entry name" value="TYPE II SECRETION SYSTEM PROTEIN GSPE-RELATED"/>
    <property type="match status" value="1"/>
</dbReference>
<dbReference type="Gene3D" id="3.40.50.300">
    <property type="entry name" value="P-loop containing nucleotide triphosphate hydrolases"/>
    <property type="match status" value="1"/>
</dbReference>
<evidence type="ECO:0000259" key="4">
    <source>
        <dbReference type="PROSITE" id="PS00662"/>
    </source>
</evidence>
<dbReference type="Pfam" id="PF05157">
    <property type="entry name" value="MshEN"/>
    <property type="match status" value="1"/>
</dbReference>
<name>A0ABY2JFK4_9MICO</name>
<reference evidence="5 6" key="1">
    <citation type="submission" date="2019-03" db="EMBL/GenBank/DDBJ databases">
        <title>Genomics of glacier-inhabiting Cryobacterium strains.</title>
        <authorList>
            <person name="Liu Q."/>
            <person name="Xin Y.-H."/>
        </authorList>
    </citation>
    <scope>NUCLEOTIDE SEQUENCE [LARGE SCALE GENOMIC DNA]</scope>
    <source>
        <strain evidence="5 6">TMT1-23-1</strain>
    </source>
</reference>
<dbReference type="CDD" id="cd01129">
    <property type="entry name" value="PulE-GspE-like"/>
    <property type="match status" value="1"/>
</dbReference>
<dbReference type="SMART" id="SM00382">
    <property type="entry name" value="AAA"/>
    <property type="match status" value="1"/>
</dbReference>
<proteinExistence type="inferred from homology"/>
<comment type="caution">
    <text evidence="5">The sequence shown here is derived from an EMBL/GenBank/DDBJ whole genome shotgun (WGS) entry which is preliminary data.</text>
</comment>
<dbReference type="InterPro" id="IPR003593">
    <property type="entry name" value="AAA+_ATPase"/>
</dbReference>
<feature type="domain" description="Bacterial type II secretion system protein E" evidence="4">
    <location>
        <begin position="374"/>
        <end position="388"/>
    </location>
</feature>
<dbReference type="InterPro" id="IPR001482">
    <property type="entry name" value="T2SS/T4SS_dom"/>
</dbReference>
<comment type="similarity">
    <text evidence="1">Belongs to the GSP E family.</text>
</comment>
<evidence type="ECO:0000256" key="2">
    <source>
        <dbReference type="ARBA" id="ARBA00022741"/>
    </source>
</evidence>
<dbReference type="EMBL" id="SOGQ01000012">
    <property type="protein sequence ID" value="TFD04740.1"/>
    <property type="molecule type" value="Genomic_DNA"/>
</dbReference>
<dbReference type="PANTHER" id="PTHR30258:SF3">
    <property type="entry name" value="SLL1921 PROTEIN"/>
    <property type="match status" value="1"/>
</dbReference>
<dbReference type="SUPFAM" id="SSF52540">
    <property type="entry name" value="P-loop containing nucleoside triphosphate hydrolases"/>
    <property type="match status" value="1"/>
</dbReference>
<keyword evidence="6" id="KW-1185">Reference proteome</keyword>
<accession>A0ABY2JFK4</accession>
<evidence type="ECO:0000313" key="6">
    <source>
        <dbReference type="Proteomes" id="UP000297853"/>
    </source>
</evidence>
<dbReference type="Proteomes" id="UP000297853">
    <property type="component" value="Unassembled WGS sequence"/>
</dbReference>
<evidence type="ECO:0000313" key="5">
    <source>
        <dbReference type="EMBL" id="TFD04740.1"/>
    </source>
</evidence>
<dbReference type="InterPro" id="IPR037257">
    <property type="entry name" value="T2SS_E_N_sf"/>
</dbReference>